<keyword evidence="3" id="KW-1185">Reference proteome</keyword>
<name>A0A5B7F277_PORTR</name>
<accession>A0A5B7F277</accession>
<feature type="region of interest" description="Disordered" evidence="1">
    <location>
        <begin position="1"/>
        <end position="35"/>
    </location>
</feature>
<evidence type="ECO:0000313" key="3">
    <source>
        <dbReference type="Proteomes" id="UP000324222"/>
    </source>
</evidence>
<protein>
    <submittedName>
        <fullName evidence="2">Uncharacterized protein</fullName>
    </submittedName>
</protein>
<dbReference type="Proteomes" id="UP000324222">
    <property type="component" value="Unassembled WGS sequence"/>
</dbReference>
<organism evidence="2 3">
    <name type="scientific">Portunus trituberculatus</name>
    <name type="common">Swimming crab</name>
    <name type="synonym">Neptunus trituberculatus</name>
    <dbReference type="NCBI Taxonomy" id="210409"/>
    <lineage>
        <taxon>Eukaryota</taxon>
        <taxon>Metazoa</taxon>
        <taxon>Ecdysozoa</taxon>
        <taxon>Arthropoda</taxon>
        <taxon>Crustacea</taxon>
        <taxon>Multicrustacea</taxon>
        <taxon>Malacostraca</taxon>
        <taxon>Eumalacostraca</taxon>
        <taxon>Eucarida</taxon>
        <taxon>Decapoda</taxon>
        <taxon>Pleocyemata</taxon>
        <taxon>Brachyura</taxon>
        <taxon>Eubrachyura</taxon>
        <taxon>Portunoidea</taxon>
        <taxon>Portunidae</taxon>
        <taxon>Portuninae</taxon>
        <taxon>Portunus</taxon>
    </lineage>
</organism>
<gene>
    <name evidence="2" type="ORF">E2C01_032216</name>
</gene>
<reference evidence="2 3" key="1">
    <citation type="submission" date="2019-05" db="EMBL/GenBank/DDBJ databases">
        <title>Another draft genome of Portunus trituberculatus and its Hox gene families provides insights of decapod evolution.</title>
        <authorList>
            <person name="Jeong J.-H."/>
            <person name="Song I."/>
            <person name="Kim S."/>
            <person name="Choi T."/>
            <person name="Kim D."/>
            <person name="Ryu S."/>
            <person name="Kim W."/>
        </authorList>
    </citation>
    <scope>NUCLEOTIDE SEQUENCE [LARGE SCALE GENOMIC DNA]</scope>
    <source>
        <tissue evidence="2">Muscle</tissue>
    </source>
</reference>
<dbReference type="EMBL" id="VSRR010004145">
    <property type="protein sequence ID" value="MPC38704.1"/>
    <property type="molecule type" value="Genomic_DNA"/>
</dbReference>
<proteinExistence type="predicted"/>
<sequence length="76" mass="8638">MQDHPWPCLHQLRTRPNHPEPLHSPGCLPDTERPSSGWEKACYVIHSFDIFLFTSPPTSPCHSSQQCGYTHMGPLN</sequence>
<evidence type="ECO:0000313" key="2">
    <source>
        <dbReference type="EMBL" id="MPC38704.1"/>
    </source>
</evidence>
<evidence type="ECO:0000256" key="1">
    <source>
        <dbReference type="SAM" id="MobiDB-lite"/>
    </source>
</evidence>
<comment type="caution">
    <text evidence="2">The sequence shown here is derived from an EMBL/GenBank/DDBJ whole genome shotgun (WGS) entry which is preliminary data.</text>
</comment>
<dbReference type="AlphaFoldDB" id="A0A5B7F277"/>